<reference evidence="5 6" key="1">
    <citation type="submission" date="2019-06" db="EMBL/GenBank/DDBJ databases">
        <title>Sequencing the genomes of 1000 actinobacteria strains.</title>
        <authorList>
            <person name="Klenk H.-P."/>
        </authorList>
    </citation>
    <scope>NUCLEOTIDE SEQUENCE [LARGE SCALE GENOMIC DNA]</scope>
    <source>
        <strain evidence="5 6">DSM 19560</strain>
    </source>
</reference>
<name>A0A561DWY9_9MICO</name>
<dbReference type="Proteomes" id="UP000318297">
    <property type="component" value="Unassembled WGS sequence"/>
</dbReference>
<comment type="caution">
    <text evidence="5">The sequence shown here is derived from an EMBL/GenBank/DDBJ whole genome shotgun (WGS) entry which is preliminary data.</text>
</comment>
<sequence>MRLYTDEQVTQFERDGWWSGRTWVDEFDRRARDNPDRISLVDPVNRESITDGPPRRLTWSEVAQEVHDLARALHRCGVRQGDVVGVQLPNSVELAMAYIATATIGAIASPFPIQYDAHELRQMGERAGMTAFLTVGRAGKRHPASTAAGLVAAVPSLRSVLAWGKELPVGVIDLGPALRDDHDDAEFGRHLAGLVRHPNDCVTLCWTSGTEGIPKGVPRAHGDWMTIALGTIETPRLTSQDVLLNPFPMVNAGGMAGMFLPWLMLGARLVQHQPFDMETFIGQIEHERVTYTCAPPSVLDALVGTQEALAGRDISSLRAVGSGSAPMAGWMIEAWERRHGVEVLNLFGSNEGLCLFGCPDTIPDPAQRGRLFPRPGDDSFAWRTRIGRESRSRLVDLVTGEDIDEPGRPGELRVSSPAIIAGYWGDAPSPFDELGYYRTGDIFEFTDDERHLLVYVDRAKDLISRGGYKISAAEIESLLSAHPKVAEIGVVGMPDERLGEKVCAFVAPVDPHDPPTLDDLLDLLREQQVTRFKWPERLEVIEQLPRNPVGKVLKRDLRDQLRAPSS</sequence>
<comment type="similarity">
    <text evidence="1">Belongs to the ATP-dependent AMP-binding enzyme family.</text>
</comment>
<evidence type="ECO:0000259" key="3">
    <source>
        <dbReference type="Pfam" id="PF00501"/>
    </source>
</evidence>
<evidence type="ECO:0000313" key="6">
    <source>
        <dbReference type="Proteomes" id="UP000318297"/>
    </source>
</evidence>
<gene>
    <name evidence="5" type="ORF">BKA23_3240</name>
</gene>
<dbReference type="Gene3D" id="3.30.300.30">
    <property type="match status" value="1"/>
</dbReference>
<protein>
    <submittedName>
        <fullName evidence="5">Acyl-CoA synthetase (AMP-forming)/AMP-acid ligase II</fullName>
    </submittedName>
</protein>
<dbReference type="Gene3D" id="3.40.50.12780">
    <property type="entry name" value="N-terminal domain of ligase-like"/>
    <property type="match status" value="1"/>
</dbReference>
<dbReference type="CDD" id="cd04433">
    <property type="entry name" value="AFD_class_I"/>
    <property type="match status" value="1"/>
</dbReference>
<dbReference type="Pfam" id="PF00501">
    <property type="entry name" value="AMP-binding"/>
    <property type="match status" value="1"/>
</dbReference>
<dbReference type="SUPFAM" id="SSF56801">
    <property type="entry name" value="Acetyl-CoA synthetase-like"/>
    <property type="match status" value="1"/>
</dbReference>
<evidence type="ECO:0000259" key="4">
    <source>
        <dbReference type="Pfam" id="PF13193"/>
    </source>
</evidence>
<keyword evidence="2 5" id="KW-0436">Ligase</keyword>
<dbReference type="InterPro" id="IPR042099">
    <property type="entry name" value="ANL_N_sf"/>
</dbReference>
<evidence type="ECO:0000313" key="5">
    <source>
        <dbReference type="EMBL" id="TWE07873.1"/>
    </source>
</evidence>
<proteinExistence type="inferred from homology"/>
<evidence type="ECO:0000256" key="2">
    <source>
        <dbReference type="ARBA" id="ARBA00022598"/>
    </source>
</evidence>
<dbReference type="InterPro" id="IPR045851">
    <property type="entry name" value="AMP-bd_C_sf"/>
</dbReference>
<dbReference type="InterPro" id="IPR000873">
    <property type="entry name" value="AMP-dep_synth/lig_dom"/>
</dbReference>
<feature type="domain" description="AMP-binding enzyme C-terminal" evidence="4">
    <location>
        <begin position="474"/>
        <end position="551"/>
    </location>
</feature>
<dbReference type="GO" id="GO:0031956">
    <property type="term" value="F:medium-chain fatty acid-CoA ligase activity"/>
    <property type="evidence" value="ECO:0007669"/>
    <property type="project" value="TreeGrafter"/>
</dbReference>
<dbReference type="OrthoDB" id="9803968at2"/>
<dbReference type="EMBL" id="VIVQ01000004">
    <property type="protein sequence ID" value="TWE07873.1"/>
    <property type="molecule type" value="Genomic_DNA"/>
</dbReference>
<dbReference type="AlphaFoldDB" id="A0A561DWY9"/>
<dbReference type="InterPro" id="IPR020845">
    <property type="entry name" value="AMP-binding_CS"/>
</dbReference>
<dbReference type="GO" id="GO:0006631">
    <property type="term" value="P:fatty acid metabolic process"/>
    <property type="evidence" value="ECO:0007669"/>
    <property type="project" value="TreeGrafter"/>
</dbReference>
<dbReference type="Pfam" id="PF13193">
    <property type="entry name" value="AMP-binding_C"/>
    <property type="match status" value="1"/>
</dbReference>
<dbReference type="PANTHER" id="PTHR43201:SF5">
    <property type="entry name" value="MEDIUM-CHAIN ACYL-COA LIGASE ACSF2, MITOCHONDRIAL"/>
    <property type="match status" value="1"/>
</dbReference>
<dbReference type="PANTHER" id="PTHR43201">
    <property type="entry name" value="ACYL-COA SYNTHETASE"/>
    <property type="match status" value="1"/>
</dbReference>
<feature type="domain" description="AMP-dependent synthetase/ligase" evidence="3">
    <location>
        <begin position="27"/>
        <end position="424"/>
    </location>
</feature>
<dbReference type="InterPro" id="IPR025110">
    <property type="entry name" value="AMP-bd_C"/>
</dbReference>
<dbReference type="PROSITE" id="PS00455">
    <property type="entry name" value="AMP_BINDING"/>
    <property type="match status" value="1"/>
</dbReference>
<evidence type="ECO:0000256" key="1">
    <source>
        <dbReference type="ARBA" id="ARBA00006432"/>
    </source>
</evidence>
<keyword evidence="6" id="KW-1185">Reference proteome</keyword>
<dbReference type="RefSeq" id="WP_145230312.1">
    <property type="nucleotide sequence ID" value="NZ_VIVQ01000004.1"/>
</dbReference>
<accession>A0A561DWY9</accession>
<organism evidence="5 6">
    <name type="scientific">Rudaeicoccus suwonensis</name>
    <dbReference type="NCBI Taxonomy" id="657409"/>
    <lineage>
        <taxon>Bacteria</taxon>
        <taxon>Bacillati</taxon>
        <taxon>Actinomycetota</taxon>
        <taxon>Actinomycetes</taxon>
        <taxon>Micrococcales</taxon>
        <taxon>Dermacoccaceae</taxon>
        <taxon>Rudaeicoccus</taxon>
    </lineage>
</organism>